<feature type="transmembrane region" description="Helical" evidence="1">
    <location>
        <begin position="148"/>
        <end position="167"/>
    </location>
</feature>
<keyword evidence="1" id="KW-0472">Membrane</keyword>
<dbReference type="InterPro" id="IPR021354">
    <property type="entry name" value="DUF2975"/>
</dbReference>
<protein>
    <submittedName>
        <fullName evidence="2">DUF2975 domain-containing protein</fullName>
    </submittedName>
</protein>
<dbReference type="EMBL" id="WMLF01000268">
    <property type="protein sequence ID" value="MBB1245340.1"/>
    <property type="molecule type" value="Genomic_DNA"/>
</dbReference>
<reference evidence="3" key="1">
    <citation type="journal article" date="2020" name="Syst. Appl. Microbiol.">
        <title>Streptomyces alkaliterrae sp. nov., isolated from an alkaline soil, and emended descriptions of Streptomyces alkaliphilus, Streptomyces calidiresistens and Streptomyces durbertensis.</title>
        <authorList>
            <person name="Swiecimska M."/>
            <person name="Golinska P."/>
            <person name="Nouioui I."/>
            <person name="Wypij M."/>
            <person name="Rai M."/>
            <person name="Sangal V."/>
            <person name="Goodfellow M."/>
        </authorList>
    </citation>
    <scope>NUCLEOTIDE SEQUENCE [LARGE SCALE GENOMIC DNA]</scope>
    <source>
        <strain evidence="3">DSM 104538</strain>
    </source>
</reference>
<dbReference type="Pfam" id="PF11188">
    <property type="entry name" value="DUF2975"/>
    <property type="match status" value="1"/>
</dbReference>
<keyword evidence="1" id="KW-1133">Transmembrane helix</keyword>
<feature type="transmembrane region" description="Helical" evidence="1">
    <location>
        <begin position="70"/>
        <end position="91"/>
    </location>
</feature>
<name>A0ABR6EK63_9ACTN</name>
<organism evidence="2 3">
    <name type="scientific">Streptomyces durbertensis</name>
    <dbReference type="NCBI Taxonomy" id="2448886"/>
    <lineage>
        <taxon>Bacteria</taxon>
        <taxon>Bacillati</taxon>
        <taxon>Actinomycetota</taxon>
        <taxon>Actinomycetes</taxon>
        <taxon>Kitasatosporales</taxon>
        <taxon>Streptomycetaceae</taxon>
        <taxon>Streptomyces</taxon>
    </lineage>
</organism>
<accession>A0ABR6EK63</accession>
<proteinExistence type="predicted"/>
<evidence type="ECO:0000256" key="1">
    <source>
        <dbReference type="SAM" id="Phobius"/>
    </source>
</evidence>
<keyword evidence="1" id="KW-0812">Transmembrane</keyword>
<evidence type="ECO:0000313" key="3">
    <source>
        <dbReference type="Proteomes" id="UP000766698"/>
    </source>
</evidence>
<gene>
    <name evidence="2" type="ORF">GL263_17450</name>
</gene>
<feature type="non-terminal residue" evidence="2">
    <location>
        <position position="1"/>
    </location>
</feature>
<keyword evidence="3" id="KW-1185">Reference proteome</keyword>
<sequence length="184" mass="18856">LGVALALAGVFGVLLPILGIVGTIDPVNTREVETEAAARVPDAVASGPVTLGGTRQAEVAFAEPDLPQRMLLALPEVAGSLLLALVLFLLLRIAGTLRAGDVFVPRNARRLLAIAVATVAIGLLGPLVEAITTQLLVADTAVAEAVPFVYTVSTAPLLLGVLIAALAEAFRQGTRLRADTEGLV</sequence>
<evidence type="ECO:0000313" key="2">
    <source>
        <dbReference type="EMBL" id="MBB1245340.1"/>
    </source>
</evidence>
<feature type="transmembrane region" description="Helical" evidence="1">
    <location>
        <begin position="111"/>
        <end position="128"/>
    </location>
</feature>
<dbReference type="RefSeq" id="WP_182856655.1">
    <property type="nucleotide sequence ID" value="NZ_WMLF01000268.1"/>
</dbReference>
<comment type="caution">
    <text evidence="2">The sequence shown here is derived from an EMBL/GenBank/DDBJ whole genome shotgun (WGS) entry which is preliminary data.</text>
</comment>
<dbReference type="Proteomes" id="UP000766698">
    <property type="component" value="Unassembled WGS sequence"/>
</dbReference>